<keyword evidence="2" id="KW-0378">Hydrolase</keyword>
<accession>A0AAC9N0S8</accession>
<protein>
    <submittedName>
        <fullName evidence="2">Hydrolase or acyltransferase of alpha/beta superfamily</fullName>
    </submittedName>
</protein>
<proteinExistence type="predicted"/>
<feature type="domain" description="AB hydrolase-1" evidence="1">
    <location>
        <begin position="24"/>
        <end position="160"/>
    </location>
</feature>
<dbReference type="Pfam" id="PF00561">
    <property type="entry name" value="Abhydrolase_1"/>
    <property type="match status" value="1"/>
</dbReference>
<dbReference type="AlphaFoldDB" id="A0AAC9N0S8"/>
<keyword evidence="2" id="KW-0012">Acyltransferase</keyword>
<name>A0AAC9N0S8_9PSEU</name>
<evidence type="ECO:0000313" key="2">
    <source>
        <dbReference type="EMBL" id="AOS65924.1"/>
    </source>
</evidence>
<dbReference type="InterPro" id="IPR000073">
    <property type="entry name" value="AB_hydrolase_1"/>
</dbReference>
<sequence length="315" mass="33688">MSDAVLDKVIGGSLVVRDHGGARPPILLLHGLGGNLLTWEPIVGLLADRYRVVTVDLRGHGASDDAAWDWDAVLDDLEAVIGALGLHRPAVVGHSLGGMVAACWARRHPDCPAAISLDGHRSAATDPEHYADIEPAELTEALAELNAIFDAQFAGMGRQLTAAQADELVRAQRAAAEAMGWPVQMVVDSHLRSLRAQDDGFVSKPSAELAGTVRRSPEFRDALPVLRAVRSPFLLVLAGRNMPGLPANLARLADAHRSGLRRDLALPSAENPAFRVLEIDAGHGMVLENPVLVADLVVDFLTEQRFGDRTPNTGR</sequence>
<dbReference type="SUPFAM" id="SSF53474">
    <property type="entry name" value="alpha/beta-Hydrolases"/>
    <property type="match status" value="1"/>
</dbReference>
<dbReference type="GO" id="GO:0016787">
    <property type="term" value="F:hydrolase activity"/>
    <property type="evidence" value="ECO:0007669"/>
    <property type="project" value="UniProtKB-KW"/>
</dbReference>
<dbReference type="KEGG" id="ahm:TL08_25770"/>
<dbReference type="Proteomes" id="UP000095210">
    <property type="component" value="Chromosome"/>
</dbReference>
<dbReference type="GO" id="GO:0016746">
    <property type="term" value="F:acyltransferase activity"/>
    <property type="evidence" value="ECO:0007669"/>
    <property type="project" value="UniProtKB-KW"/>
</dbReference>
<dbReference type="EMBL" id="CP014859">
    <property type="protein sequence ID" value="AOS65924.1"/>
    <property type="molecule type" value="Genomic_DNA"/>
</dbReference>
<keyword evidence="2" id="KW-0808">Transferase</keyword>
<evidence type="ECO:0000259" key="1">
    <source>
        <dbReference type="Pfam" id="PF00561"/>
    </source>
</evidence>
<evidence type="ECO:0000313" key="3">
    <source>
        <dbReference type="Proteomes" id="UP000095210"/>
    </source>
</evidence>
<dbReference type="InterPro" id="IPR029058">
    <property type="entry name" value="AB_hydrolase_fold"/>
</dbReference>
<gene>
    <name evidence="2" type="ORF">TL08_25770</name>
</gene>
<dbReference type="PANTHER" id="PTHR43798">
    <property type="entry name" value="MONOACYLGLYCEROL LIPASE"/>
    <property type="match status" value="1"/>
</dbReference>
<reference evidence="3" key="1">
    <citation type="submission" date="2016-03" db="EMBL/GenBank/DDBJ databases">
        <title>Complete genome sequence of the type strain Actinoalloteichus hymeniacidonis DSM 45092.</title>
        <authorList>
            <person name="Schaffert L."/>
            <person name="Albersmeier A."/>
            <person name="Winkler A."/>
            <person name="Kalinowski J."/>
            <person name="Zotchev S."/>
            <person name="Ruckert C."/>
        </authorList>
    </citation>
    <scope>NUCLEOTIDE SEQUENCE [LARGE SCALE GENOMIC DNA]</scope>
    <source>
        <strain evidence="3">HPA177(T) (DSM 45092(T))</strain>
    </source>
</reference>
<dbReference type="PRINTS" id="PR00111">
    <property type="entry name" value="ABHYDROLASE"/>
</dbReference>
<keyword evidence="3" id="KW-1185">Reference proteome</keyword>
<dbReference type="Gene3D" id="3.40.50.1820">
    <property type="entry name" value="alpha/beta hydrolase"/>
    <property type="match status" value="1"/>
</dbReference>
<dbReference type="InterPro" id="IPR050266">
    <property type="entry name" value="AB_hydrolase_sf"/>
</dbReference>
<organism evidence="2 3">
    <name type="scientific">Actinoalloteichus hymeniacidonis</name>
    <dbReference type="NCBI Taxonomy" id="340345"/>
    <lineage>
        <taxon>Bacteria</taxon>
        <taxon>Bacillati</taxon>
        <taxon>Actinomycetota</taxon>
        <taxon>Actinomycetes</taxon>
        <taxon>Pseudonocardiales</taxon>
        <taxon>Pseudonocardiaceae</taxon>
        <taxon>Actinoalloteichus</taxon>
    </lineage>
</organism>